<name>A0ABQ5TJT9_9BACI</name>
<dbReference type="EMBL" id="BSKO01000001">
    <property type="protein sequence ID" value="GLO64752.1"/>
    <property type="molecule type" value="Genomic_DNA"/>
</dbReference>
<dbReference type="RefSeq" id="WP_105101279.1">
    <property type="nucleotide sequence ID" value="NZ_BSKO01000001.1"/>
</dbReference>
<sequence length="120" mass="13731">MAELVRNMMELVKNPEEVANGGEVEMEKYWTPAFLPLRVSRDAIQLYNELVEDVDISEIDKFDKMADFVANEIYGGKFTKDDLYERLHGPGGKEVLEQQLIFVAQGQQSAETKNFQAKKN</sequence>
<dbReference type="Proteomes" id="UP001275436">
    <property type="component" value="Unassembled WGS sequence"/>
</dbReference>
<accession>A0ABQ5TJT9</accession>
<proteinExistence type="predicted"/>
<protein>
    <submittedName>
        <fullName evidence="1">Uncharacterized protein</fullName>
    </submittedName>
</protein>
<dbReference type="Pfam" id="PF23857">
    <property type="entry name" value="Phage_TAC_19"/>
    <property type="match status" value="1"/>
</dbReference>
<gene>
    <name evidence="1" type="ORF">MACH08_05360</name>
</gene>
<dbReference type="InterPro" id="IPR057006">
    <property type="entry name" value="Phage_TAC_19"/>
</dbReference>
<evidence type="ECO:0000313" key="2">
    <source>
        <dbReference type="Proteomes" id="UP001275436"/>
    </source>
</evidence>
<dbReference type="NCBIfam" id="NF047360">
    <property type="entry name" value="tail_chap_PVL"/>
    <property type="match status" value="1"/>
</dbReference>
<comment type="caution">
    <text evidence="1">The sequence shown here is derived from an EMBL/GenBank/DDBJ whole genome shotgun (WGS) entry which is preliminary data.</text>
</comment>
<evidence type="ECO:0000313" key="1">
    <source>
        <dbReference type="EMBL" id="GLO64752.1"/>
    </source>
</evidence>
<reference evidence="1 2" key="1">
    <citation type="submission" date="2023-02" db="EMBL/GenBank/DDBJ databases">
        <title>Oceanobacillus kimchii IFOP_LL358 isolated form Alexandrium catenella lab strain.</title>
        <authorList>
            <person name="Gajardo G."/>
            <person name="Ueki S."/>
            <person name="Maruyama F."/>
        </authorList>
    </citation>
    <scope>NUCLEOTIDE SEQUENCE [LARGE SCALE GENOMIC DNA]</scope>
    <source>
        <strain evidence="1 2">IFOP_LL358</strain>
    </source>
</reference>
<keyword evidence="2" id="KW-1185">Reference proteome</keyword>
<organism evidence="1 2">
    <name type="scientific">Oceanobacillus kimchii</name>
    <dbReference type="NCBI Taxonomy" id="746691"/>
    <lineage>
        <taxon>Bacteria</taxon>
        <taxon>Bacillati</taxon>
        <taxon>Bacillota</taxon>
        <taxon>Bacilli</taxon>
        <taxon>Bacillales</taxon>
        <taxon>Bacillaceae</taxon>
        <taxon>Oceanobacillus</taxon>
    </lineage>
</organism>